<evidence type="ECO:0000256" key="16">
    <source>
        <dbReference type="ARBA" id="ARBA00023204"/>
    </source>
</evidence>
<evidence type="ECO:0000256" key="20">
    <source>
        <dbReference type="ARBA" id="ARBA00034003"/>
    </source>
</evidence>
<feature type="compositionally biased region" description="Low complexity" evidence="23">
    <location>
        <begin position="827"/>
        <end position="844"/>
    </location>
</feature>
<keyword evidence="8" id="KW-0547">Nucleotide-binding</keyword>
<comment type="cofactor">
    <cofactor evidence="1">
        <name>Mn(2+)</name>
        <dbReference type="ChEBI" id="CHEBI:29035"/>
    </cofactor>
</comment>
<dbReference type="Proteomes" id="UP001549257">
    <property type="component" value="Unassembled WGS sequence"/>
</dbReference>
<evidence type="ECO:0000256" key="14">
    <source>
        <dbReference type="ARBA" id="ARBA00023125"/>
    </source>
</evidence>
<dbReference type="InterPro" id="IPR014144">
    <property type="entry name" value="LigD_PE_domain"/>
</dbReference>
<dbReference type="NCBIfam" id="TIGR02779">
    <property type="entry name" value="NHEJ_ligase_lig"/>
    <property type="match status" value="1"/>
</dbReference>
<evidence type="ECO:0000256" key="8">
    <source>
        <dbReference type="ARBA" id="ARBA00022741"/>
    </source>
</evidence>
<dbReference type="InterPro" id="IPR012340">
    <property type="entry name" value="NA-bd_OB-fold"/>
</dbReference>
<keyword evidence="16" id="KW-0234">DNA repair</keyword>
<name>A0ABV2QIM3_9MICO</name>
<keyword evidence="7" id="KW-0479">Metal-binding</keyword>
<dbReference type="EMBL" id="JBEPSJ010000001">
    <property type="protein sequence ID" value="MET4580894.1"/>
    <property type="molecule type" value="Genomic_DNA"/>
</dbReference>
<evidence type="ECO:0000256" key="18">
    <source>
        <dbReference type="ARBA" id="ARBA00023268"/>
    </source>
</evidence>
<dbReference type="Gene3D" id="3.90.920.10">
    <property type="entry name" value="DNA primase, PRIM domain"/>
    <property type="match status" value="1"/>
</dbReference>
<dbReference type="Gene3D" id="2.40.50.140">
    <property type="entry name" value="Nucleic acid-binding proteins"/>
    <property type="match status" value="1"/>
</dbReference>
<keyword evidence="10" id="KW-0378">Hydrolase</keyword>
<evidence type="ECO:0000256" key="12">
    <source>
        <dbReference type="ARBA" id="ARBA00022840"/>
    </source>
</evidence>
<accession>A0ABV2QIM3</accession>
<evidence type="ECO:0000256" key="21">
    <source>
        <dbReference type="ARBA" id="ARBA00049981"/>
    </source>
</evidence>
<keyword evidence="11" id="KW-0269">Exonuclease</keyword>
<feature type="region of interest" description="Disordered" evidence="23">
    <location>
        <begin position="469"/>
        <end position="509"/>
    </location>
</feature>
<dbReference type="CDD" id="cd07971">
    <property type="entry name" value="OBF_DNA_ligase_LigD"/>
    <property type="match status" value="1"/>
</dbReference>
<feature type="domain" description="ATP-dependent DNA ligase family profile" evidence="24">
    <location>
        <begin position="607"/>
        <end position="730"/>
    </location>
</feature>
<dbReference type="NCBIfam" id="NF007210">
    <property type="entry name" value="PRK09632.1"/>
    <property type="match status" value="1"/>
</dbReference>
<evidence type="ECO:0000256" key="17">
    <source>
        <dbReference type="ARBA" id="ARBA00023211"/>
    </source>
</evidence>
<dbReference type="PANTHER" id="PTHR42705:SF2">
    <property type="entry name" value="BIFUNCTIONAL NON-HOMOLOGOUS END JOINING PROTEIN LIGD"/>
    <property type="match status" value="1"/>
</dbReference>
<dbReference type="CDD" id="cd07906">
    <property type="entry name" value="Adenylation_DNA_ligase_LigD_LigC"/>
    <property type="match status" value="1"/>
</dbReference>
<dbReference type="NCBIfam" id="TIGR02778">
    <property type="entry name" value="ligD_pol"/>
    <property type="match status" value="1"/>
</dbReference>
<reference evidence="25 26" key="1">
    <citation type="submission" date="2024-06" db="EMBL/GenBank/DDBJ databases">
        <title>Sorghum-associated microbial communities from plants grown in Nebraska, USA.</title>
        <authorList>
            <person name="Schachtman D."/>
        </authorList>
    </citation>
    <scope>NUCLEOTIDE SEQUENCE [LARGE SCALE GENOMIC DNA]</scope>
    <source>
        <strain evidence="25 26">2857</strain>
    </source>
</reference>
<evidence type="ECO:0000256" key="9">
    <source>
        <dbReference type="ARBA" id="ARBA00022763"/>
    </source>
</evidence>
<feature type="compositionally biased region" description="Basic and acidic residues" evidence="23">
    <location>
        <begin position="487"/>
        <end position="503"/>
    </location>
</feature>
<keyword evidence="9" id="KW-0227">DNA damage</keyword>
<feature type="compositionally biased region" description="Low complexity" evidence="23">
    <location>
        <begin position="475"/>
        <end position="486"/>
    </location>
</feature>
<evidence type="ECO:0000256" key="11">
    <source>
        <dbReference type="ARBA" id="ARBA00022839"/>
    </source>
</evidence>
<dbReference type="InterPro" id="IPR033649">
    <property type="entry name" value="MtLigD_Pol-like"/>
</dbReference>
<keyword evidence="18" id="KW-0511">Multifunctional enzyme</keyword>
<evidence type="ECO:0000256" key="5">
    <source>
        <dbReference type="ARBA" id="ARBA00022695"/>
    </source>
</evidence>
<keyword evidence="17" id="KW-0464">Manganese</keyword>
<dbReference type="Pfam" id="PF21686">
    <property type="entry name" value="LigD_Prim-Pol"/>
    <property type="match status" value="1"/>
</dbReference>
<dbReference type="RefSeq" id="WP_354023101.1">
    <property type="nucleotide sequence ID" value="NZ_JBEPSJ010000001.1"/>
</dbReference>
<dbReference type="Gene3D" id="3.30.470.30">
    <property type="entry name" value="DNA ligase/mRNA capping enzyme"/>
    <property type="match status" value="1"/>
</dbReference>
<protein>
    <recommendedName>
        <fullName evidence="2">DNA ligase (ATP)</fullName>
        <ecNumber evidence="2">6.5.1.1</ecNumber>
    </recommendedName>
    <alternativeName>
        <fullName evidence="19">NHEJ DNA polymerase</fullName>
    </alternativeName>
</protein>
<dbReference type="GO" id="GO:0003910">
    <property type="term" value="F:DNA ligase (ATP) activity"/>
    <property type="evidence" value="ECO:0007669"/>
    <property type="project" value="UniProtKB-EC"/>
</dbReference>
<evidence type="ECO:0000256" key="1">
    <source>
        <dbReference type="ARBA" id="ARBA00001936"/>
    </source>
</evidence>
<comment type="caution">
    <text evidence="25">The sequence shown here is derived from an EMBL/GenBank/DDBJ whole genome shotgun (WGS) entry which is preliminary data.</text>
</comment>
<evidence type="ECO:0000256" key="4">
    <source>
        <dbReference type="ARBA" id="ARBA00022679"/>
    </source>
</evidence>
<dbReference type="SUPFAM" id="SSF56091">
    <property type="entry name" value="DNA ligase/mRNA capping enzyme, catalytic domain"/>
    <property type="match status" value="1"/>
</dbReference>
<dbReference type="PROSITE" id="PS00697">
    <property type="entry name" value="DNA_LIGASE_A1"/>
    <property type="match status" value="1"/>
</dbReference>
<keyword evidence="13" id="KW-0239">DNA-directed DNA polymerase</keyword>
<evidence type="ECO:0000256" key="22">
    <source>
        <dbReference type="ARBA" id="ARBA00049990"/>
    </source>
</evidence>
<evidence type="ECO:0000256" key="13">
    <source>
        <dbReference type="ARBA" id="ARBA00022932"/>
    </source>
</evidence>
<sequence>MTEEHVVSVDGHRIRLTNLDKVLYPETGTTKRDVLDYYARIADVLIPHTANRPATRKRWVHGVGTADEPGQMFFQKNLDESTPSWVKRRTIEHKNHTNEYPLVNDLATLTWLAQIAALEIHVPQWQFGRTGTQKNPDRLVLDLDPGEGTGLAECAEVARLARDILTGMGLDPLPVTSGSKGIHLYAALDGKQTSDEVAAVAHELARALEADHPDLVVSDMKKTLRPGKVLVDWSQNNGNKTTIAPYSLRGRAHPTVAAPRTWRELAGKNLAQLDYTEVLARVRRRGDPLAGLTAGHLASLEPTPERMAGFDRLEKYRSMRDDSKTPEPVPAAAAPTSDGTSFVIQEHHARRLHYDFRLEHDGVLVSWALPKGVPTESGVNHLAVQTEDHPLEYGSFEGRIPAGEYGAGEVTIWDAGTYDLEKWRDGKEVIVVLHGEKHGTHRYALISTAHGGDSKNQENNWLIHLMKEQPGDGTGAADASAQAAPSGKERTRVGADRARRDASRPPSPMLATLGAEADIDDEGDWAFEMKWDGIRAVAEVRGGKVRLFSRNGVDITVSYPELVELADVVDGDAVLDGEIVALDRTGRPSFGRLQGRMHLRKKDDVDAAMRDIPVHFMVFDVLEAHGESLTGAEYTRRREALRSVVGASDLVQVPPAFDGDLGAALASSSALGLEGVMAKKRDGLYSPGIRSRTWIKLKHHLAQEVVVVGWRPGHGSRARRVGSLLMGVPEGDGIRYVGRVGTGFDEKTLDEMLPRLKKMARKTSAVTDVPAADARDAVWVSPRLVGEVEFAEWTPTGRLRQPSWRGWRPDKDVTQIVVEDPSGTLGADAQAAAESSVADVGAGG</sequence>
<dbReference type="CDD" id="cd04863">
    <property type="entry name" value="MtLigD_Pol_like"/>
    <property type="match status" value="1"/>
</dbReference>
<comment type="catalytic activity">
    <reaction evidence="20">
        <text>ATP + (deoxyribonucleotide)n-3'-hydroxyl + 5'-phospho-(deoxyribonucleotide)m = (deoxyribonucleotide)n+m + AMP + diphosphate.</text>
        <dbReference type="EC" id="6.5.1.1"/>
    </reaction>
</comment>
<dbReference type="EC" id="6.5.1.1" evidence="2"/>
<keyword evidence="12" id="KW-0067">ATP-binding</keyword>
<dbReference type="PROSITE" id="PS50160">
    <property type="entry name" value="DNA_LIGASE_A3"/>
    <property type="match status" value="1"/>
</dbReference>
<keyword evidence="4" id="KW-0808">Transferase</keyword>
<dbReference type="Pfam" id="PF04679">
    <property type="entry name" value="DNA_ligase_A_C"/>
    <property type="match status" value="1"/>
</dbReference>
<dbReference type="InterPro" id="IPR052171">
    <property type="entry name" value="NHEJ_LigD"/>
</dbReference>
<comment type="similarity">
    <text evidence="22">In the N-terminal section; belongs to the LigD polymerase family.</text>
</comment>
<evidence type="ECO:0000256" key="23">
    <source>
        <dbReference type="SAM" id="MobiDB-lite"/>
    </source>
</evidence>
<keyword evidence="26" id="KW-1185">Reference proteome</keyword>
<evidence type="ECO:0000256" key="2">
    <source>
        <dbReference type="ARBA" id="ARBA00012727"/>
    </source>
</evidence>
<evidence type="ECO:0000256" key="3">
    <source>
        <dbReference type="ARBA" id="ARBA00022598"/>
    </source>
</evidence>
<dbReference type="InterPro" id="IPR014146">
    <property type="entry name" value="LigD_ligase_dom"/>
</dbReference>
<dbReference type="InterPro" id="IPR014145">
    <property type="entry name" value="LigD_pol_dom"/>
</dbReference>
<evidence type="ECO:0000259" key="24">
    <source>
        <dbReference type="PROSITE" id="PS50160"/>
    </source>
</evidence>
<evidence type="ECO:0000256" key="15">
    <source>
        <dbReference type="ARBA" id="ARBA00023172"/>
    </source>
</evidence>
<evidence type="ECO:0000313" key="25">
    <source>
        <dbReference type="EMBL" id="MET4580894.1"/>
    </source>
</evidence>
<keyword evidence="5" id="KW-0548">Nucleotidyltransferase</keyword>
<proteinExistence type="inferred from homology"/>
<gene>
    <name evidence="25" type="ORF">ABIE21_000384</name>
</gene>
<dbReference type="Pfam" id="PF13298">
    <property type="entry name" value="LigD_N"/>
    <property type="match status" value="1"/>
</dbReference>
<keyword evidence="3 25" id="KW-0436">Ligase</keyword>
<keyword evidence="15" id="KW-0233">DNA recombination</keyword>
<dbReference type="InterPro" id="IPR012309">
    <property type="entry name" value="DNA_ligase_ATP-dep_C"/>
</dbReference>
<dbReference type="InterPro" id="IPR016059">
    <property type="entry name" value="DNA_ligase_ATP-dep_CS"/>
</dbReference>
<feature type="region of interest" description="Disordered" evidence="23">
    <location>
        <begin position="319"/>
        <end position="338"/>
    </location>
</feature>
<dbReference type="Gene3D" id="3.30.1490.70">
    <property type="match status" value="1"/>
</dbReference>
<keyword evidence="14" id="KW-0238">DNA-binding</keyword>
<comment type="similarity">
    <text evidence="21">In the C-terminal section; belongs to the ATP-dependent DNA ligase family.</text>
</comment>
<evidence type="ECO:0000256" key="10">
    <source>
        <dbReference type="ARBA" id="ARBA00022801"/>
    </source>
</evidence>
<dbReference type="SUPFAM" id="SSF50249">
    <property type="entry name" value="Nucleic acid-binding proteins"/>
    <property type="match status" value="1"/>
</dbReference>
<evidence type="ECO:0000256" key="19">
    <source>
        <dbReference type="ARBA" id="ARBA00029943"/>
    </source>
</evidence>
<dbReference type="InterPro" id="IPR012310">
    <property type="entry name" value="DNA_ligase_ATP-dep_cent"/>
</dbReference>
<evidence type="ECO:0000256" key="7">
    <source>
        <dbReference type="ARBA" id="ARBA00022723"/>
    </source>
</evidence>
<dbReference type="NCBIfam" id="TIGR02777">
    <property type="entry name" value="LigD_PE_dom"/>
    <property type="match status" value="1"/>
</dbReference>
<dbReference type="Pfam" id="PF01068">
    <property type="entry name" value="DNA_ligase_A_M"/>
    <property type="match status" value="1"/>
</dbReference>
<evidence type="ECO:0000256" key="6">
    <source>
        <dbReference type="ARBA" id="ARBA00022722"/>
    </source>
</evidence>
<dbReference type="PANTHER" id="PTHR42705">
    <property type="entry name" value="BIFUNCTIONAL NON-HOMOLOGOUS END JOINING PROTEIN LIGD"/>
    <property type="match status" value="1"/>
</dbReference>
<feature type="region of interest" description="Disordered" evidence="23">
    <location>
        <begin position="822"/>
        <end position="844"/>
    </location>
</feature>
<organism evidence="25 26">
    <name type="scientific">Conyzicola nivalis</name>
    <dbReference type="NCBI Taxonomy" id="1477021"/>
    <lineage>
        <taxon>Bacteria</taxon>
        <taxon>Bacillati</taxon>
        <taxon>Actinomycetota</taxon>
        <taxon>Actinomycetes</taxon>
        <taxon>Micrococcales</taxon>
        <taxon>Microbacteriaceae</taxon>
        <taxon>Conyzicola</taxon>
    </lineage>
</organism>
<keyword evidence="6" id="KW-0540">Nuclease</keyword>
<evidence type="ECO:0000313" key="26">
    <source>
        <dbReference type="Proteomes" id="UP001549257"/>
    </source>
</evidence>